<organism evidence="1 2">
    <name type="scientific">Pseudomonas phage D3</name>
    <name type="common">Bacteriophage D3</name>
    <dbReference type="NCBI Taxonomy" id="2932880"/>
    <lineage>
        <taxon>Viruses</taxon>
        <taxon>Duplodnaviria</taxon>
        <taxon>Heunggongvirae</taxon>
        <taxon>Uroviricota</taxon>
        <taxon>Caudoviricetes</taxon>
        <taxon>Detrevirus</taxon>
        <taxon>Detrevirus D3</taxon>
    </lineage>
</organism>
<dbReference type="RefSeq" id="NP_061550.2">
    <property type="nucleotide sequence ID" value="NC_002484.2"/>
</dbReference>
<name>Q9MC68_BPD3</name>
<organismHost>
    <name type="scientific">Pseudomonas aeruginosa</name>
    <dbReference type="NCBI Taxonomy" id="287"/>
</organismHost>
<evidence type="ECO:0000313" key="2">
    <source>
        <dbReference type="Proteomes" id="UP000009085"/>
    </source>
</evidence>
<reference evidence="1 2" key="3">
    <citation type="journal article" date="1999" name="Can. J. Microbiol.">
        <title>Transfer RNA genes and their significance to codon usage in the Pseudomonas aeruginosa lamboid bacteriophage D3.</title>
        <authorList>
            <person name="Kropinski A.M."/>
            <person name="Sibbald M.J."/>
        </authorList>
    </citation>
    <scope>NUCLEOTIDE SEQUENCE [LARGE SCALE GENOMIC DNA]</scope>
</reference>
<dbReference type="GeneID" id="1262924"/>
<reference evidence="1 2" key="2">
    <citation type="journal article" date="1996" name="Gene">
        <title>Genetic and sequence analysis of the cos region of the temperate Pseudomonas aeruginosa bacteriophage, D3.</title>
        <authorList>
            <person name="Sharp R."/>
            <person name="Jansons I.S."/>
            <person name="Gertman E."/>
            <person name="Kropinski A.M."/>
        </authorList>
    </citation>
    <scope>NUCLEOTIDE SEQUENCE [LARGE SCALE GENOMIC DNA]</scope>
</reference>
<dbReference type="Proteomes" id="UP000009085">
    <property type="component" value="Segment"/>
</dbReference>
<reference evidence="1 2" key="1">
    <citation type="journal article" date="1994" name="J. Bacteriol.">
        <title>Cloning of the early promoters of Pseudomonas aeruginosa bacteriophage D3: sequence of the immunity region of D3.</title>
        <authorList>
            <person name="Farinha M.A."/>
            <person name="Allan B.J."/>
            <person name="Gertman E.M."/>
            <person name="Ronald S.L."/>
            <person name="Kropinski A.M."/>
        </authorList>
    </citation>
    <scope>NUCLEOTIDE SEQUENCE [LARGE SCALE GENOMIC DNA]</scope>
</reference>
<sequence length="114" mass="12114">MTDHDLLVLAAKSIGLDYHIDTLDGCPKLVTDGHVWNPLVDDGAALRLANSLGLTIGQGWTSAYVDLCSGEILALMPAGGCQHEVHWEEFGGDRNAACRKAIVLCAAQIGENMP</sequence>
<evidence type="ECO:0000313" key="1">
    <source>
        <dbReference type="EMBL" id="AAF80813.2"/>
    </source>
</evidence>
<accession>Q9MC68</accession>
<keyword evidence="2" id="KW-1185">Reference proteome</keyword>
<dbReference type="KEGG" id="vg:1262924"/>
<reference evidence="1 2" key="4">
    <citation type="journal article" date="1999" name="J. Bacteriol.">
        <title>Cloning and analysis of the capsid morphogenesis genes of Pseudomonas aeruginosa bacteriophage D3: another example of protein chain mail?</title>
        <authorList>
            <person name="Gilakjan Z.A."/>
            <person name="Kropinski A.M."/>
        </authorList>
    </citation>
    <scope>NUCLEOTIDE SEQUENCE [LARGE SCALE GENOMIC DNA]</scope>
</reference>
<reference evidence="1 2" key="5">
    <citation type="journal article" date="2000" name="J. Bacteriol.">
        <title>Sequence of the genome of the temperate, serotype-converting, Pseudomonas aeruginosa bacteriophage D3.</title>
        <authorList>
            <person name="Kropinski A.M."/>
        </authorList>
    </citation>
    <scope>NUCLEOTIDE SEQUENCE [LARGE SCALE GENOMIC DNA]</scope>
</reference>
<proteinExistence type="predicted"/>
<protein>
    <submittedName>
        <fullName evidence="1">Uncharacterized protein</fullName>
    </submittedName>
</protein>
<dbReference type="EMBL" id="AF165214">
    <property type="protein sequence ID" value="AAF80813.2"/>
    <property type="molecule type" value="Genomic_DNA"/>
</dbReference>
<gene>
    <name evidence="1" type="primary">orf53.5</name>
</gene>